<name>A0A176VRL4_MARPO</name>
<dbReference type="EMBL" id="LVLJ01002828">
    <property type="protein sequence ID" value="OAE23524.1"/>
    <property type="molecule type" value="Genomic_DNA"/>
</dbReference>
<evidence type="ECO:0000313" key="3">
    <source>
        <dbReference type="EMBL" id="OAE23524.1"/>
    </source>
</evidence>
<keyword evidence="2" id="KW-0472">Membrane</keyword>
<protein>
    <submittedName>
        <fullName evidence="3">Uncharacterized protein</fullName>
    </submittedName>
</protein>
<evidence type="ECO:0000256" key="2">
    <source>
        <dbReference type="SAM" id="Phobius"/>
    </source>
</evidence>
<feature type="region of interest" description="Disordered" evidence="1">
    <location>
        <begin position="160"/>
        <end position="189"/>
    </location>
</feature>
<evidence type="ECO:0000313" key="4">
    <source>
        <dbReference type="Proteomes" id="UP000077202"/>
    </source>
</evidence>
<keyword evidence="2" id="KW-0812">Transmembrane</keyword>
<proteinExistence type="predicted"/>
<evidence type="ECO:0000256" key="1">
    <source>
        <dbReference type="SAM" id="MobiDB-lite"/>
    </source>
</evidence>
<dbReference type="AlphaFoldDB" id="A0A176VRL4"/>
<keyword evidence="2" id="KW-1133">Transmembrane helix</keyword>
<dbReference type="Proteomes" id="UP000077202">
    <property type="component" value="Unassembled WGS sequence"/>
</dbReference>
<gene>
    <name evidence="3" type="ORF">AXG93_333s1150</name>
</gene>
<reference evidence="3" key="1">
    <citation type="submission" date="2016-03" db="EMBL/GenBank/DDBJ databases">
        <title>Mechanisms controlling the formation of the plant cell surface in tip-growing cells are functionally conserved among land plants.</title>
        <authorList>
            <person name="Honkanen S."/>
            <person name="Jones V.A."/>
            <person name="Morieri G."/>
            <person name="Champion C."/>
            <person name="Hetherington A.J."/>
            <person name="Kelly S."/>
            <person name="Saint-Marcoux D."/>
            <person name="Proust H."/>
            <person name="Prescott H."/>
            <person name="Dolan L."/>
        </authorList>
    </citation>
    <scope>NUCLEOTIDE SEQUENCE [LARGE SCALE GENOMIC DNA]</scope>
    <source>
        <tissue evidence="3">Whole gametophyte</tissue>
    </source>
</reference>
<keyword evidence="4" id="KW-1185">Reference proteome</keyword>
<feature type="transmembrane region" description="Helical" evidence="2">
    <location>
        <begin position="87"/>
        <end position="112"/>
    </location>
</feature>
<comment type="caution">
    <text evidence="3">The sequence shown here is derived from an EMBL/GenBank/DDBJ whole genome shotgun (WGS) entry which is preliminary data.</text>
</comment>
<feature type="compositionally biased region" description="Polar residues" evidence="1">
    <location>
        <begin position="180"/>
        <end position="189"/>
    </location>
</feature>
<sequence>MATMASTASQQLRAFGCALVQLRRPRVACNVVKIVCFQISDCDLKMAGFSPSSGAFGTPAAARRPQLLTGQRKRMTFSTNALPADTYWITVVQALGVSVFMALAAVISGVVINVGLEVKAVKEFAELDKQGLFKEEDYQLVPDEDFGSFENEEALYIFTNKDMAGNRSPRNRPVREAEQQELQEVPTDQ</sequence>
<accession>A0A176VRL4</accession>
<organism evidence="3 4">
    <name type="scientific">Marchantia polymorpha subsp. ruderalis</name>
    <dbReference type="NCBI Taxonomy" id="1480154"/>
    <lineage>
        <taxon>Eukaryota</taxon>
        <taxon>Viridiplantae</taxon>
        <taxon>Streptophyta</taxon>
        <taxon>Embryophyta</taxon>
        <taxon>Marchantiophyta</taxon>
        <taxon>Marchantiopsida</taxon>
        <taxon>Marchantiidae</taxon>
        <taxon>Marchantiales</taxon>
        <taxon>Marchantiaceae</taxon>
        <taxon>Marchantia</taxon>
    </lineage>
</organism>